<proteinExistence type="predicted"/>
<dbReference type="Proteomes" id="UP000014254">
    <property type="component" value="Unassembled WGS sequence"/>
</dbReference>
<gene>
    <name evidence="1" type="ORF">HMPREF1544_01909</name>
</gene>
<dbReference type="InParanoid" id="S2JMK0"/>
<name>S2JMK0_MUCC1</name>
<accession>S2JMK0</accession>
<evidence type="ECO:0000313" key="2">
    <source>
        <dbReference type="Proteomes" id="UP000014254"/>
    </source>
</evidence>
<evidence type="ECO:0000313" key="1">
    <source>
        <dbReference type="EMBL" id="EPB91204.1"/>
    </source>
</evidence>
<protein>
    <submittedName>
        <fullName evidence="1">Uncharacterized protein</fullName>
    </submittedName>
</protein>
<reference evidence="2" key="1">
    <citation type="submission" date="2013-05" db="EMBL/GenBank/DDBJ databases">
        <title>The Genome sequence of Mucor circinelloides f. circinelloides 1006PhL.</title>
        <authorList>
            <consortium name="The Broad Institute Genomics Platform"/>
            <person name="Cuomo C."/>
            <person name="Earl A."/>
            <person name="Findley K."/>
            <person name="Lee S.C."/>
            <person name="Walker B."/>
            <person name="Young S."/>
            <person name="Zeng Q."/>
            <person name="Gargeya S."/>
            <person name="Fitzgerald M."/>
            <person name="Haas B."/>
            <person name="Abouelleil A."/>
            <person name="Allen A.W."/>
            <person name="Alvarado L."/>
            <person name="Arachchi H.M."/>
            <person name="Berlin A.M."/>
            <person name="Chapman S.B."/>
            <person name="Gainer-Dewar J."/>
            <person name="Goldberg J."/>
            <person name="Griggs A."/>
            <person name="Gujja S."/>
            <person name="Hansen M."/>
            <person name="Howarth C."/>
            <person name="Imamovic A."/>
            <person name="Ireland A."/>
            <person name="Larimer J."/>
            <person name="McCowan C."/>
            <person name="Murphy C."/>
            <person name="Pearson M."/>
            <person name="Poon T.W."/>
            <person name="Priest M."/>
            <person name="Roberts A."/>
            <person name="Saif S."/>
            <person name="Shea T."/>
            <person name="Sisk P."/>
            <person name="Sykes S."/>
            <person name="Wortman J."/>
            <person name="Nusbaum C."/>
            <person name="Birren B."/>
        </authorList>
    </citation>
    <scope>NUCLEOTIDE SEQUENCE [LARGE SCALE GENOMIC DNA]</scope>
    <source>
        <strain evidence="2">1006PhL</strain>
    </source>
</reference>
<dbReference type="EMBL" id="KE123911">
    <property type="protein sequence ID" value="EPB91204.1"/>
    <property type="molecule type" value="Genomic_DNA"/>
</dbReference>
<keyword evidence="2" id="KW-1185">Reference proteome</keyword>
<dbReference type="AlphaFoldDB" id="S2JMK0"/>
<sequence length="153" mass="17891">MDSRNNINTEKVPLSSENFLSLQSRLQDYVKEVLQQPMIDSPEERVLIESEMDQWTTNVFRDLRENLAFTDTESIDNRVKVNPVEPTDEELKKAVKSRELSFANNLSKLVRYRAQVPRVVAKLSKEIYETESLEAEKIKLESPTVEEYRKLEL</sequence>
<dbReference type="OrthoDB" id="2255380at2759"/>
<dbReference type="VEuPathDB" id="FungiDB:HMPREF1544_01909"/>
<organism evidence="1 2">
    <name type="scientific">Mucor circinelloides f. circinelloides (strain 1006PhL)</name>
    <name type="common">Mucormycosis agent</name>
    <name type="synonym">Calyptromyces circinelloides</name>
    <dbReference type="NCBI Taxonomy" id="1220926"/>
    <lineage>
        <taxon>Eukaryota</taxon>
        <taxon>Fungi</taxon>
        <taxon>Fungi incertae sedis</taxon>
        <taxon>Mucoromycota</taxon>
        <taxon>Mucoromycotina</taxon>
        <taxon>Mucoromycetes</taxon>
        <taxon>Mucorales</taxon>
        <taxon>Mucorineae</taxon>
        <taxon>Mucoraceae</taxon>
        <taxon>Mucor</taxon>
    </lineage>
</organism>